<evidence type="ECO:0000313" key="1">
    <source>
        <dbReference type="EMBL" id="KAK4029961.1"/>
    </source>
</evidence>
<organism evidence="1 2">
    <name type="scientific">Daphnia magna</name>
    <dbReference type="NCBI Taxonomy" id="35525"/>
    <lineage>
        <taxon>Eukaryota</taxon>
        <taxon>Metazoa</taxon>
        <taxon>Ecdysozoa</taxon>
        <taxon>Arthropoda</taxon>
        <taxon>Crustacea</taxon>
        <taxon>Branchiopoda</taxon>
        <taxon>Diplostraca</taxon>
        <taxon>Cladocera</taxon>
        <taxon>Anomopoda</taxon>
        <taxon>Daphniidae</taxon>
        <taxon>Daphnia</taxon>
    </lineage>
</organism>
<name>A0ABR0AXU9_9CRUS</name>
<dbReference type="Proteomes" id="UP001234178">
    <property type="component" value="Unassembled WGS sequence"/>
</dbReference>
<accession>A0ABR0AXU9</accession>
<reference evidence="1 2" key="1">
    <citation type="journal article" date="2023" name="Nucleic Acids Res.">
        <title>The hologenome of Daphnia magna reveals possible DNA methylation and microbiome-mediated evolution of the host genome.</title>
        <authorList>
            <person name="Chaturvedi A."/>
            <person name="Li X."/>
            <person name="Dhandapani V."/>
            <person name="Marshall H."/>
            <person name="Kissane S."/>
            <person name="Cuenca-Cambronero M."/>
            <person name="Asole G."/>
            <person name="Calvet F."/>
            <person name="Ruiz-Romero M."/>
            <person name="Marangio P."/>
            <person name="Guigo R."/>
            <person name="Rago D."/>
            <person name="Mirbahai L."/>
            <person name="Eastwood N."/>
            <person name="Colbourne J.K."/>
            <person name="Zhou J."/>
            <person name="Mallon E."/>
            <person name="Orsini L."/>
        </authorList>
    </citation>
    <scope>NUCLEOTIDE SEQUENCE [LARGE SCALE GENOMIC DNA]</scope>
    <source>
        <strain evidence="1">LRV0_1</strain>
    </source>
</reference>
<protein>
    <submittedName>
        <fullName evidence="1">Uncharacterized protein</fullName>
    </submittedName>
</protein>
<sequence>MSCFSLTQKQSRLELHQKCLTLVNTRCNKKKKTKGTEENSANPQTSANISWDTTKQRIISDFSPFNIRDQMVSYYGFERYEVNNSNSPTRFRFAESDLVDGGFSLTGSSHLRLKANNKQSTLEGIFIPTEQNMNYFASCWIRPSDGVHSLASTIETHQITNCFKAIVSANEIEVVDLLGRIVRKAGDFTTSLNSLKEDKVKQGKTIPQFAIKLNPS</sequence>
<gene>
    <name evidence="1" type="ORF">OUZ56_022917</name>
</gene>
<dbReference type="EMBL" id="JAOYFB010000039">
    <property type="protein sequence ID" value="KAK4029961.1"/>
    <property type="molecule type" value="Genomic_DNA"/>
</dbReference>
<evidence type="ECO:0000313" key="2">
    <source>
        <dbReference type="Proteomes" id="UP001234178"/>
    </source>
</evidence>
<keyword evidence="2" id="KW-1185">Reference proteome</keyword>
<comment type="caution">
    <text evidence="1">The sequence shown here is derived from an EMBL/GenBank/DDBJ whole genome shotgun (WGS) entry which is preliminary data.</text>
</comment>
<proteinExistence type="predicted"/>